<name>A0ABD4TLB9_9EURY</name>
<accession>A0ABD4TLB9</accession>
<gene>
    <name evidence="2" type="ORF">FTO68_08365</name>
</gene>
<dbReference type="PROSITE" id="PS51257">
    <property type="entry name" value="PROKAR_LIPOPROTEIN"/>
    <property type="match status" value="1"/>
</dbReference>
<reference evidence="2 3" key="1">
    <citation type="submission" date="2019-08" db="EMBL/GenBank/DDBJ databases">
        <authorList>
            <person name="Chen S.-C."/>
            <person name="Lai M.-C."/>
            <person name="You Y.-T."/>
        </authorList>
    </citation>
    <scope>NUCLEOTIDE SEQUENCE [LARGE SCALE GENOMIC DNA]</scope>
    <source>
        <strain evidence="2 3">P2F9704a</strain>
    </source>
</reference>
<feature type="region of interest" description="Disordered" evidence="1">
    <location>
        <begin position="150"/>
        <end position="170"/>
    </location>
</feature>
<comment type="caution">
    <text evidence="2">The sequence shown here is derived from an EMBL/GenBank/DDBJ whole genome shotgun (WGS) entry which is preliminary data.</text>
</comment>
<dbReference type="EMBL" id="VOTZ01000017">
    <property type="protein sequence ID" value="MCQ1538989.1"/>
    <property type="molecule type" value="Genomic_DNA"/>
</dbReference>
<organism evidence="2 3">
    <name type="scientific">Methanocalculus taiwanensis</name>
    <dbReference type="NCBI Taxonomy" id="106207"/>
    <lineage>
        <taxon>Archaea</taxon>
        <taxon>Methanobacteriati</taxon>
        <taxon>Methanobacteriota</taxon>
        <taxon>Stenosarchaea group</taxon>
        <taxon>Methanomicrobia</taxon>
        <taxon>Methanomicrobiales</taxon>
        <taxon>Methanocalculaceae</taxon>
        <taxon>Methanocalculus</taxon>
    </lineage>
</organism>
<sequence>MKLAGRISGPLILSFPLIILLVSSGCFGVFGTYIEQGGITEHVETLDGTYLLEGTTKDYGYLLFTPDGRWQFIDEGDIVYVGQYIVINDRAYITTGNQALDVDSAEEYFILKEGGDALVDSDGFEWRKDEVSSHVPETTAPYQTPVEIGTPVATSSPVDNATTRNLPRTPDPILEYPKELKSVVFTLIAEPNIPAEKLNIGVKIDSRRSGDEQMERDQKDVPLQRIRITFFAYNIQDTEEEFMPRTFAEIYYSDIPYVTKHHTINPDVIESKGVDLPIDSARGFLNVRKPYNYGAIIEIVENKPE</sequence>
<evidence type="ECO:0000313" key="2">
    <source>
        <dbReference type="EMBL" id="MCQ1538989.1"/>
    </source>
</evidence>
<keyword evidence="3" id="KW-1185">Reference proteome</keyword>
<evidence type="ECO:0000313" key="3">
    <source>
        <dbReference type="Proteomes" id="UP001524383"/>
    </source>
</evidence>
<protein>
    <submittedName>
        <fullName evidence="2">Uncharacterized protein</fullName>
    </submittedName>
</protein>
<feature type="compositionally biased region" description="Polar residues" evidence="1">
    <location>
        <begin position="152"/>
        <end position="166"/>
    </location>
</feature>
<dbReference type="AlphaFoldDB" id="A0ABD4TLB9"/>
<dbReference type="Proteomes" id="UP001524383">
    <property type="component" value="Unassembled WGS sequence"/>
</dbReference>
<proteinExistence type="predicted"/>
<dbReference type="RefSeq" id="WP_255332951.1">
    <property type="nucleotide sequence ID" value="NZ_VOTZ01000017.1"/>
</dbReference>
<evidence type="ECO:0000256" key="1">
    <source>
        <dbReference type="SAM" id="MobiDB-lite"/>
    </source>
</evidence>